<evidence type="ECO:0000313" key="3">
    <source>
        <dbReference type="EMBL" id="WGH79699.1"/>
    </source>
</evidence>
<evidence type="ECO:0000313" key="4">
    <source>
        <dbReference type="Proteomes" id="UP001243420"/>
    </source>
</evidence>
<dbReference type="RefSeq" id="WP_279966631.1">
    <property type="nucleotide sequence ID" value="NZ_CP122537.1"/>
</dbReference>
<name>A0ABY8LEG7_9RHOB</name>
<gene>
    <name evidence="3" type="ORF">P8627_05400</name>
</gene>
<feature type="region of interest" description="Disordered" evidence="1">
    <location>
        <begin position="41"/>
        <end position="99"/>
    </location>
</feature>
<reference evidence="3 4" key="1">
    <citation type="submission" date="2023-04" db="EMBL/GenBank/DDBJ databases">
        <title>Jannaschia ovalis sp. nov., a marine bacterium isolated from sea tidal flat.</title>
        <authorList>
            <person name="Kwon D.Y."/>
            <person name="Kim J.-J."/>
        </authorList>
    </citation>
    <scope>NUCLEOTIDE SEQUENCE [LARGE SCALE GENOMIC DNA]</scope>
    <source>
        <strain evidence="3 4">GRR-S6-38</strain>
    </source>
</reference>
<proteinExistence type="predicted"/>
<evidence type="ECO:0000256" key="2">
    <source>
        <dbReference type="SAM" id="SignalP"/>
    </source>
</evidence>
<keyword evidence="2" id="KW-0732">Signal</keyword>
<protein>
    <submittedName>
        <fullName evidence="3">Uncharacterized protein</fullName>
    </submittedName>
</protein>
<dbReference type="EMBL" id="CP122537">
    <property type="protein sequence ID" value="WGH79699.1"/>
    <property type="molecule type" value="Genomic_DNA"/>
</dbReference>
<evidence type="ECO:0000256" key="1">
    <source>
        <dbReference type="SAM" id="MobiDB-lite"/>
    </source>
</evidence>
<feature type="signal peptide" evidence="2">
    <location>
        <begin position="1"/>
        <end position="18"/>
    </location>
</feature>
<dbReference type="Proteomes" id="UP001243420">
    <property type="component" value="Chromosome"/>
</dbReference>
<keyword evidence="4" id="KW-1185">Reference proteome</keyword>
<organism evidence="3 4">
    <name type="scientific">Jannaschia ovalis</name>
    <dbReference type="NCBI Taxonomy" id="3038773"/>
    <lineage>
        <taxon>Bacteria</taxon>
        <taxon>Pseudomonadati</taxon>
        <taxon>Pseudomonadota</taxon>
        <taxon>Alphaproteobacteria</taxon>
        <taxon>Rhodobacterales</taxon>
        <taxon>Roseobacteraceae</taxon>
        <taxon>Jannaschia</taxon>
    </lineage>
</organism>
<sequence>MIRFVTLALMIAAAPAGAQSIRAGVPGTDLSTIRQLDIPGAPPRRPLVVIPKTNRGTPIHDGETDSPYGTGYDGTGEEGSPVVEHYTGDTEPVFPGFRGGANTGRCPAGRTITPAGACRVTN</sequence>
<accession>A0ABY8LEG7</accession>
<feature type="chain" id="PRO_5046998732" evidence="2">
    <location>
        <begin position="19"/>
        <end position="122"/>
    </location>
</feature>